<evidence type="ECO:0000313" key="1">
    <source>
        <dbReference type="Ensembl" id="ENSHHUP00000001711.1"/>
    </source>
</evidence>
<reference evidence="1" key="2">
    <citation type="submission" date="2025-08" db="UniProtKB">
        <authorList>
            <consortium name="Ensembl"/>
        </authorList>
    </citation>
    <scope>IDENTIFICATION</scope>
</reference>
<evidence type="ECO:0000313" key="2">
    <source>
        <dbReference type="Proteomes" id="UP000314982"/>
    </source>
</evidence>
<organism evidence="1 2">
    <name type="scientific">Hucho hucho</name>
    <name type="common">huchen</name>
    <dbReference type="NCBI Taxonomy" id="62062"/>
    <lineage>
        <taxon>Eukaryota</taxon>
        <taxon>Metazoa</taxon>
        <taxon>Chordata</taxon>
        <taxon>Craniata</taxon>
        <taxon>Vertebrata</taxon>
        <taxon>Euteleostomi</taxon>
        <taxon>Actinopterygii</taxon>
        <taxon>Neopterygii</taxon>
        <taxon>Teleostei</taxon>
        <taxon>Protacanthopterygii</taxon>
        <taxon>Salmoniformes</taxon>
        <taxon>Salmonidae</taxon>
        <taxon>Salmoninae</taxon>
        <taxon>Hucho</taxon>
    </lineage>
</organism>
<dbReference type="Ensembl" id="ENSHHUT00000001768.1">
    <property type="protein sequence ID" value="ENSHHUP00000001711.1"/>
    <property type="gene ID" value="ENSHHUG00000001140.1"/>
</dbReference>
<sequence>MAHNKRSSLSNARGREIYVGSEIRDSISLLDVLYSNAFEEEDIDSAVAKKTEVDFYRGAPPQWLNFYWAERTTSADKTTPFIKRDGYTELIKNIKKRRKGDLTSTIKLLHQPGSGGTTLAKQVLWDMRKTLRCAVLTGATSDISAIAKQVIHLFTAGGQGHQNTVLLMLEDEHILENLQDAIMKEIRDRNIPTHMPVVIILNCVRKAVIKQVDHDNSRNVFLRTELSEAEKHQFEEKQIEISRSYSNEHKQFHGFNIMRENFSGDYVKETCAFLDVRKKRRPKKSQLLAFLSLVNAYVPGSHLLQSQCQAFLGHQDGGCSFEQRMEPFTHLTVTFPSQQGQDKHVRMAHPLIAQQCVELLATAGVTRSNTARHFLIDFCGEEVQQHLMSVIKDMLTKREITVDDQQNADWKQGEERKGKFSRLIQDIEDTEGKESKSMCVSVLQLASKKFKQNPFFPQALARFFYIVKRAYSEAEKWAKIAKDRDPNNSFVADTLGQVYKNRLMSRMKIERSSFRVTKQQGSFKVPEELGYISAHEILQLSTMAFEAFKDEEKAAENEQGADMQYDGINKVSHIYNNRGLFGYLQVANIVFDSLVSLDKNWRKVLTMEISADSFFKSIGQKKLFKYKPLIISLRDEVERKCEFFYVYLTYSKPSIKENEPHYFQTDVKNCYLKYVGTCTPIHSDSATGVPLQKLKEEMAITFPGLLCCLNKGYDESNLHRITTLWGEIKKYIKNKDGDNKAFQNFILANIILSKVKAASPILTPLPILRSSLERHLVANLSNQTPEFYFLVLLLFWPEEHKKMEFNVDLNKCVLEMQESYNNTYKKHLRSRYLRPLIFLGKGEGLSRLVHGSKIDNLLENLSGKVWSETSVQDLLLPVNGVVRQHRVFACVNGKEIKVCADQQSKVWKSGEVCFYLGFTIRGPVAYDIQYPSHSGPVRS</sequence>
<accession>A0A4W5JPL3</accession>
<dbReference type="PANTHER" id="PTHR16155:SF18">
    <property type="entry name" value="STERILE ALPHA MOTIF DOMAIN-CONTAINING PROTEIN 9-LIKE"/>
    <property type="match status" value="1"/>
</dbReference>
<dbReference type="STRING" id="62062.ENSHHUP00000001711"/>
<reference evidence="1" key="3">
    <citation type="submission" date="2025-09" db="UniProtKB">
        <authorList>
            <consortium name="Ensembl"/>
        </authorList>
    </citation>
    <scope>IDENTIFICATION</scope>
</reference>
<dbReference type="GeneTree" id="ENSGT00390000013973"/>
<dbReference type="GO" id="GO:0005737">
    <property type="term" value="C:cytoplasm"/>
    <property type="evidence" value="ECO:0007669"/>
    <property type="project" value="TreeGrafter"/>
</dbReference>
<dbReference type="Proteomes" id="UP000314982">
    <property type="component" value="Unassembled WGS sequence"/>
</dbReference>
<reference evidence="2" key="1">
    <citation type="submission" date="2018-06" db="EMBL/GenBank/DDBJ databases">
        <title>Genome assembly of Danube salmon.</title>
        <authorList>
            <person name="Macqueen D.J."/>
            <person name="Gundappa M.K."/>
        </authorList>
    </citation>
    <scope>NUCLEOTIDE SEQUENCE [LARGE SCALE GENOMIC DNA]</scope>
</reference>
<dbReference type="PANTHER" id="PTHR16155">
    <property type="entry name" value="DED DOMAIN-CONTAINING PROTEIN"/>
    <property type="match status" value="1"/>
</dbReference>
<keyword evidence="2" id="KW-1185">Reference proteome</keyword>
<name>A0A4W5JPL3_9TELE</name>
<dbReference type="AlphaFoldDB" id="A0A4W5JPL3"/>
<proteinExistence type="predicted"/>
<protein>
    <submittedName>
        <fullName evidence="1">Si:ch73-252p3.1</fullName>
    </submittedName>
</protein>